<name>A0ABW0EZQ1_9HYPH</name>
<protein>
    <submittedName>
        <fullName evidence="1">Uncharacterized protein</fullName>
    </submittedName>
</protein>
<accession>A0ABW0EZQ1</accession>
<evidence type="ECO:0000313" key="1">
    <source>
        <dbReference type="EMBL" id="MFC5292722.1"/>
    </source>
</evidence>
<gene>
    <name evidence="1" type="ORF">ACFPK2_06940</name>
</gene>
<reference evidence="2" key="1">
    <citation type="journal article" date="2019" name="Int. J. Syst. Evol. Microbiol.">
        <title>The Global Catalogue of Microorganisms (GCM) 10K type strain sequencing project: providing services to taxonomists for standard genome sequencing and annotation.</title>
        <authorList>
            <consortium name="The Broad Institute Genomics Platform"/>
            <consortium name="The Broad Institute Genome Sequencing Center for Infectious Disease"/>
            <person name="Wu L."/>
            <person name="Ma J."/>
        </authorList>
    </citation>
    <scope>NUCLEOTIDE SEQUENCE [LARGE SCALE GENOMIC DNA]</scope>
    <source>
        <strain evidence="2">CGMCC 1.15643</strain>
    </source>
</reference>
<sequence length="133" mass="15190">MSDRHRASLISRMGAFGVKTRLITTDQEMVSVASAMFGVEGKTIDEVWQASIALGKKERGRRARSSRAREPLARYFSHVNWQSFASENEVLDAEREERIMIAKARSSVMRLAPNDPKRLAVEDFLRRRHWASA</sequence>
<proteinExistence type="predicted"/>
<evidence type="ECO:0000313" key="2">
    <source>
        <dbReference type="Proteomes" id="UP001595976"/>
    </source>
</evidence>
<dbReference type="RefSeq" id="WP_260347992.1">
    <property type="nucleotide sequence ID" value="NZ_JAOAOS010000002.1"/>
</dbReference>
<keyword evidence="2" id="KW-1185">Reference proteome</keyword>
<dbReference type="Proteomes" id="UP001595976">
    <property type="component" value="Unassembled WGS sequence"/>
</dbReference>
<dbReference type="EMBL" id="JBHSLI010000002">
    <property type="protein sequence ID" value="MFC5292722.1"/>
    <property type="molecule type" value="Genomic_DNA"/>
</dbReference>
<organism evidence="1 2">
    <name type="scientific">Bosea minatitlanensis</name>
    <dbReference type="NCBI Taxonomy" id="128782"/>
    <lineage>
        <taxon>Bacteria</taxon>
        <taxon>Pseudomonadati</taxon>
        <taxon>Pseudomonadota</taxon>
        <taxon>Alphaproteobacteria</taxon>
        <taxon>Hyphomicrobiales</taxon>
        <taxon>Boseaceae</taxon>
        <taxon>Bosea</taxon>
    </lineage>
</organism>
<comment type="caution">
    <text evidence="1">The sequence shown here is derived from an EMBL/GenBank/DDBJ whole genome shotgun (WGS) entry which is preliminary data.</text>
</comment>